<dbReference type="InterPro" id="IPR036937">
    <property type="entry name" value="Adhesion_dom_fimbrial_sf"/>
</dbReference>
<evidence type="ECO:0000259" key="1">
    <source>
        <dbReference type="Pfam" id="PF00419"/>
    </source>
</evidence>
<dbReference type="Pfam" id="PF00419">
    <property type="entry name" value="Fimbrial"/>
    <property type="match status" value="1"/>
</dbReference>
<sequence length="103" mass="10813">MSQEVDFRQLRNIDLKTAGSSSDWQPFKVKLNSCPQSTSKVTVTLSGNPVSGDVTLFANAGTAKNVAVQIAEDANRSNLLPNGGGMTVNVDAQRNATYALVGG</sequence>
<gene>
    <name evidence="2" type="primary">fimG_10</name>
    <name evidence="2" type="ORF">NCTC12965_08279</name>
</gene>
<name>A0A4U9WKT4_SERFO</name>
<accession>A0A4U9WKT4</accession>
<dbReference type="InterPro" id="IPR008966">
    <property type="entry name" value="Adhesion_dom_sf"/>
</dbReference>
<reference evidence="2" key="1">
    <citation type="submission" date="2019-05" db="EMBL/GenBank/DDBJ databases">
        <authorList>
            <consortium name="Pathogen Informatics"/>
        </authorList>
    </citation>
    <scope>NUCLEOTIDE SEQUENCE [LARGE SCALE GENOMIC DNA]</scope>
    <source>
        <strain evidence="2">NCTC12965</strain>
    </source>
</reference>
<proteinExistence type="predicted"/>
<feature type="domain" description="Fimbrial-type adhesion" evidence="1">
    <location>
        <begin position="3"/>
        <end position="94"/>
    </location>
</feature>
<evidence type="ECO:0000313" key="2">
    <source>
        <dbReference type="EMBL" id="VTR59839.1"/>
    </source>
</evidence>
<dbReference type="GO" id="GO:0009289">
    <property type="term" value="C:pilus"/>
    <property type="evidence" value="ECO:0007669"/>
    <property type="project" value="InterPro"/>
</dbReference>
<dbReference type="Gene3D" id="2.60.40.1090">
    <property type="entry name" value="Fimbrial-type adhesion domain"/>
    <property type="match status" value="1"/>
</dbReference>
<dbReference type="GO" id="GO:0043709">
    <property type="term" value="P:cell adhesion involved in single-species biofilm formation"/>
    <property type="evidence" value="ECO:0007669"/>
    <property type="project" value="TreeGrafter"/>
</dbReference>
<dbReference type="AlphaFoldDB" id="A0A4U9WKT4"/>
<protein>
    <submittedName>
        <fullName evidence="2">Fimbrial-like adhesin protein SfmF</fullName>
    </submittedName>
</protein>
<dbReference type="SUPFAM" id="SSF49401">
    <property type="entry name" value="Bacterial adhesins"/>
    <property type="match status" value="1"/>
</dbReference>
<dbReference type="PANTHER" id="PTHR33420:SF27">
    <property type="entry name" value="PROTEIN FIMG"/>
    <property type="match status" value="1"/>
</dbReference>
<dbReference type="EMBL" id="CABEEZ010000163">
    <property type="protein sequence ID" value="VTR59839.1"/>
    <property type="molecule type" value="Genomic_DNA"/>
</dbReference>
<dbReference type="InterPro" id="IPR000259">
    <property type="entry name" value="Adhesion_dom_fimbrial"/>
</dbReference>
<dbReference type="PANTHER" id="PTHR33420">
    <property type="entry name" value="FIMBRIAL SUBUNIT ELFA-RELATED"/>
    <property type="match status" value="1"/>
</dbReference>
<dbReference type="InterPro" id="IPR050263">
    <property type="entry name" value="Bact_Fimbrial_Adh_Pro"/>
</dbReference>
<organism evidence="2">
    <name type="scientific">Serratia fonticola</name>
    <dbReference type="NCBI Taxonomy" id="47917"/>
    <lineage>
        <taxon>Bacteria</taxon>
        <taxon>Pseudomonadati</taxon>
        <taxon>Pseudomonadota</taxon>
        <taxon>Gammaproteobacteria</taxon>
        <taxon>Enterobacterales</taxon>
        <taxon>Yersiniaceae</taxon>
        <taxon>Serratia</taxon>
    </lineage>
</organism>